<dbReference type="SMART" id="SM00829">
    <property type="entry name" value="PKS_ER"/>
    <property type="match status" value="1"/>
</dbReference>
<keyword evidence="1" id="KW-0521">NADP</keyword>
<feature type="domain" description="Enoyl reductase (ER)" evidence="4">
    <location>
        <begin position="362"/>
        <end position="665"/>
    </location>
</feature>
<dbReference type="Proteomes" id="UP000326831">
    <property type="component" value="Chromosome"/>
</dbReference>
<dbReference type="InterPro" id="IPR036291">
    <property type="entry name" value="NAD(P)-bd_dom_sf"/>
</dbReference>
<dbReference type="PANTHER" id="PTHR48106:SF18">
    <property type="entry name" value="QUINONE OXIDOREDUCTASE PIG3"/>
    <property type="match status" value="1"/>
</dbReference>
<gene>
    <name evidence="5" type="ORF">CP968_10875</name>
</gene>
<dbReference type="GO" id="GO:0070402">
    <property type="term" value="F:NADPH binding"/>
    <property type="evidence" value="ECO:0007669"/>
    <property type="project" value="TreeGrafter"/>
</dbReference>
<dbReference type="Gene3D" id="3.40.50.300">
    <property type="entry name" value="P-loop containing nucleotide triphosphate hydrolases"/>
    <property type="match status" value="1"/>
</dbReference>
<dbReference type="KEGG" id="ssub:CP968_10875"/>
<proteinExistence type="predicted"/>
<dbReference type="SUPFAM" id="SSF50129">
    <property type="entry name" value="GroES-like"/>
    <property type="match status" value="1"/>
</dbReference>
<dbReference type="PANTHER" id="PTHR48106">
    <property type="entry name" value="QUINONE OXIDOREDUCTASE PIG3-RELATED"/>
    <property type="match status" value="1"/>
</dbReference>
<evidence type="ECO:0000256" key="1">
    <source>
        <dbReference type="ARBA" id="ARBA00022857"/>
    </source>
</evidence>
<dbReference type="SUPFAM" id="SSF51735">
    <property type="entry name" value="NAD(P)-binding Rossmann-fold domains"/>
    <property type="match status" value="1"/>
</dbReference>
<keyword evidence="2" id="KW-0560">Oxidoreductase</keyword>
<feature type="compositionally biased region" description="Low complexity" evidence="3">
    <location>
        <begin position="116"/>
        <end position="127"/>
    </location>
</feature>
<dbReference type="CDD" id="cd05289">
    <property type="entry name" value="MDR_like_2"/>
    <property type="match status" value="1"/>
</dbReference>
<dbReference type="InterPro" id="IPR027417">
    <property type="entry name" value="P-loop_NTPase"/>
</dbReference>
<dbReference type="Gene3D" id="3.90.180.10">
    <property type="entry name" value="Medium-chain alcohol dehydrogenases, catalytic domain"/>
    <property type="match status" value="1"/>
</dbReference>
<evidence type="ECO:0000256" key="2">
    <source>
        <dbReference type="ARBA" id="ARBA00023002"/>
    </source>
</evidence>
<dbReference type="OrthoDB" id="9787435at2"/>
<protein>
    <recommendedName>
        <fullName evidence="4">Enoyl reductase (ER) domain-containing protein</fullName>
    </recommendedName>
</protein>
<feature type="compositionally biased region" description="Low complexity" evidence="3">
    <location>
        <begin position="74"/>
        <end position="90"/>
    </location>
</feature>
<evidence type="ECO:0000256" key="3">
    <source>
        <dbReference type="SAM" id="MobiDB-lite"/>
    </source>
</evidence>
<feature type="compositionally biased region" description="Basic residues" evidence="3">
    <location>
        <begin position="103"/>
        <end position="115"/>
    </location>
</feature>
<dbReference type="InterPro" id="IPR011032">
    <property type="entry name" value="GroES-like_sf"/>
</dbReference>
<dbReference type="Gene3D" id="3.40.50.720">
    <property type="entry name" value="NAD(P)-binding Rossmann-like Domain"/>
    <property type="match status" value="1"/>
</dbReference>
<dbReference type="EMBL" id="CP023701">
    <property type="protein sequence ID" value="QEU78731.1"/>
    <property type="molecule type" value="Genomic_DNA"/>
</dbReference>
<feature type="compositionally biased region" description="Basic residues" evidence="3">
    <location>
        <begin position="30"/>
        <end position="58"/>
    </location>
</feature>
<dbReference type="SUPFAM" id="SSF52540">
    <property type="entry name" value="P-loop containing nucleoside triphosphate hydrolases"/>
    <property type="match status" value="1"/>
</dbReference>
<keyword evidence="6" id="KW-1185">Reference proteome</keyword>
<evidence type="ECO:0000313" key="5">
    <source>
        <dbReference type="EMBL" id="QEU78731.1"/>
    </source>
</evidence>
<name>A0A5P2UM56_9ACTN</name>
<organism evidence="5 6">
    <name type="scientific">Streptomyces subrutilus</name>
    <dbReference type="NCBI Taxonomy" id="36818"/>
    <lineage>
        <taxon>Bacteria</taxon>
        <taxon>Bacillati</taxon>
        <taxon>Actinomycetota</taxon>
        <taxon>Actinomycetes</taxon>
        <taxon>Kitasatosporales</taxon>
        <taxon>Streptomycetaceae</taxon>
        <taxon>Streptomyces</taxon>
    </lineage>
</organism>
<dbReference type="InterPro" id="IPR013154">
    <property type="entry name" value="ADH-like_N"/>
</dbReference>
<sequence length="667" mass="69424">MHGAGDRPGHRHLHRPTGAPPPPADDRPGQGRRRTPLRRRPPHRPRGLHRLRRPRLRRAAPGDHRPGRARRLRPGAAPARRPRRLGVPAGRPRPPPAPAAAARRGRGRPHPRKARPVTSATAPDAPAPAAVRAPAKIAVVGAYGAGKTSLIHAAGAATGLPSAHGTPMRDPAGGAAKPLEEATEPELVQLVVRRLTERVLAEAALPGAFLSDGSLLHEWVYATVRLAVGLHPGPDVPYEAVRAGAGPYREVLDHLGREVLHRALSGYDAFVHLPVEFPLGDPVPPISEHFRALSDRLLLDTLERAGATVHTVTGPPPQRLAALTALIEARPRAVRPRPLPSPPPPPTPEDHRMHAIGISQYGAPEVLALVERPRPSAAPGEVLVRVLAAAVNPTDLMLRSGELGPYVAAFAPPHTPGMDASGEVVEVGPGVTDLAPGDRVMAFVNPFTAAGGAQAEYVAVPAGHAVRLPDELPTREAAGLPMNGLTAHQALALLDLAPGATLAVTGGAGALGGYAVELARHRGLRVLADAADADRALLERLGADVVVPRGATPEATAAAYRAAAPDGVDGLVDAAVLGAPALDAVRDGGALVKCRPYELPETRGIRVHQAFVVDHPDKRAALAELAALAAGGAVTLRTAALLPAAEAARAHALLERGGVRGRLILTF</sequence>
<accession>A0A5P2UM56</accession>
<feature type="region of interest" description="Disordered" evidence="3">
    <location>
        <begin position="1"/>
        <end position="127"/>
    </location>
</feature>
<dbReference type="InterPro" id="IPR020843">
    <property type="entry name" value="ER"/>
</dbReference>
<dbReference type="Pfam" id="PF08240">
    <property type="entry name" value="ADH_N"/>
    <property type="match status" value="1"/>
</dbReference>
<evidence type="ECO:0000259" key="4">
    <source>
        <dbReference type="SMART" id="SM00829"/>
    </source>
</evidence>
<reference evidence="5 6" key="1">
    <citation type="submission" date="2017-09" db="EMBL/GenBank/DDBJ databases">
        <authorList>
            <person name="Lee N."/>
            <person name="Cho B.-K."/>
        </authorList>
    </citation>
    <scope>NUCLEOTIDE SEQUENCE [LARGE SCALE GENOMIC DNA]</scope>
    <source>
        <strain evidence="5 6">ATCC 27467</strain>
    </source>
</reference>
<dbReference type="GO" id="GO:0016651">
    <property type="term" value="F:oxidoreductase activity, acting on NAD(P)H"/>
    <property type="evidence" value="ECO:0007669"/>
    <property type="project" value="TreeGrafter"/>
</dbReference>
<dbReference type="AlphaFoldDB" id="A0A5P2UM56"/>
<dbReference type="Pfam" id="PF13602">
    <property type="entry name" value="ADH_zinc_N_2"/>
    <property type="match status" value="1"/>
</dbReference>
<evidence type="ECO:0000313" key="6">
    <source>
        <dbReference type="Proteomes" id="UP000326831"/>
    </source>
</evidence>